<reference evidence="8" key="1">
    <citation type="journal article" date="2014" name="Proc. Natl. Acad. Sci. U.S.A.">
        <title>Extensive sampling of basidiomycete genomes demonstrates inadequacy of the white-rot/brown-rot paradigm for wood decay fungi.</title>
        <authorList>
            <person name="Riley R."/>
            <person name="Salamov A.A."/>
            <person name="Brown D.W."/>
            <person name="Nagy L.G."/>
            <person name="Floudas D."/>
            <person name="Held B.W."/>
            <person name="Levasseur A."/>
            <person name="Lombard V."/>
            <person name="Morin E."/>
            <person name="Otillar R."/>
            <person name="Lindquist E.A."/>
            <person name="Sun H."/>
            <person name="LaButti K.M."/>
            <person name="Schmutz J."/>
            <person name="Jabbour D."/>
            <person name="Luo H."/>
            <person name="Baker S.E."/>
            <person name="Pisabarro A.G."/>
            <person name="Walton J.D."/>
            <person name="Blanchette R.A."/>
            <person name="Henrissat B."/>
            <person name="Martin F."/>
            <person name="Cullen D."/>
            <person name="Hibbett D.S."/>
            <person name="Grigoriev I.V."/>
        </authorList>
    </citation>
    <scope>NUCLEOTIDE SEQUENCE [LARGE SCALE GENOMIC DNA]</scope>
    <source>
        <strain evidence="8">CBS 339.88</strain>
    </source>
</reference>
<dbReference type="Gene3D" id="3.40.50.10190">
    <property type="entry name" value="BRCT domain"/>
    <property type="match status" value="1"/>
</dbReference>
<dbReference type="Gene3D" id="6.10.250.3410">
    <property type="entry name" value="DBF zinc finger"/>
    <property type="match status" value="1"/>
</dbReference>
<keyword evidence="8" id="KW-1185">Reference proteome</keyword>
<organism evidence="7 8">
    <name type="scientific">Galerina marginata (strain CBS 339.88)</name>
    <dbReference type="NCBI Taxonomy" id="685588"/>
    <lineage>
        <taxon>Eukaryota</taxon>
        <taxon>Fungi</taxon>
        <taxon>Dikarya</taxon>
        <taxon>Basidiomycota</taxon>
        <taxon>Agaricomycotina</taxon>
        <taxon>Agaricomycetes</taxon>
        <taxon>Agaricomycetidae</taxon>
        <taxon>Agaricales</taxon>
        <taxon>Agaricineae</taxon>
        <taxon>Strophariaceae</taxon>
        <taxon>Galerina</taxon>
    </lineage>
</organism>
<dbReference type="Proteomes" id="UP000027222">
    <property type="component" value="Unassembled WGS sequence"/>
</dbReference>
<sequence length="587" mass="66650">MSSFQITSRRPLTNRHLQGPSNPSPAKPHPRTVSGSKRPRSPDLGDAPPNFTTKRVRATLQDTPTPVPPRDLQKERKHAEREQKATEFRQKYTRAFPTWIFYLDSENIGHNSEQTFRSKILHMGAKIEHFFSSTVTHLITDLPVPTNLNPDKENSQNIKVAGNRNIHSLKSPIKLVGRNGDDAATRSVANKAVEYGMKIWTTTKLDSVLSRCIDTPTAKSLATTRFTGTSAAPQRSLSRLLQTEKIHGTTERDPTQKRHDYHYFARGAYFILLEDLRQELATIAAHEYTICKDKSAKKPWPVLYCHPLSRNPFLPFDEKEKKRWERAQQAEKTEEEERHRRKRELEAVKRKAVTRVKPQDLRRALSLNNISRRLSHPIGGQHDGPRNIDLDADQDDLESARASGYIAASGNSVSITSTTGTTSTSGSLLRNFSLLPATKRQINQQVVTSRKHPVKERPEGVDHPGTMGPPKVPTQHVLKKSKSTNTIKLAKREEGVKPGYCESCREKFNDFNAHTVSKKHRKFASNPTNFAALDAVLSRVQRQSRQEVEVEEALRTFRLFNTCKRNRHLRADDTRHIQRLSSPSSPR</sequence>
<evidence type="ECO:0000256" key="4">
    <source>
        <dbReference type="PROSITE-ProRule" id="PRU00600"/>
    </source>
</evidence>
<dbReference type="GO" id="GO:0031431">
    <property type="term" value="C:Dbf4-dependent protein kinase complex"/>
    <property type="evidence" value="ECO:0007669"/>
    <property type="project" value="TreeGrafter"/>
</dbReference>
<dbReference type="GO" id="GO:1901987">
    <property type="term" value="P:regulation of cell cycle phase transition"/>
    <property type="evidence" value="ECO:0007669"/>
    <property type="project" value="TreeGrafter"/>
</dbReference>
<feature type="domain" description="DBF4-type" evidence="6">
    <location>
        <begin position="494"/>
        <end position="543"/>
    </location>
</feature>
<feature type="region of interest" description="Disordered" evidence="5">
    <location>
        <begin position="1"/>
        <end position="85"/>
    </location>
</feature>
<dbReference type="InterPro" id="IPR051590">
    <property type="entry name" value="Replication_Regulatory_Kinase"/>
</dbReference>
<gene>
    <name evidence="7" type="ORF">GALMADRAFT_280094</name>
</gene>
<dbReference type="GO" id="GO:0043539">
    <property type="term" value="F:protein serine/threonine kinase activator activity"/>
    <property type="evidence" value="ECO:0007669"/>
    <property type="project" value="TreeGrafter"/>
</dbReference>
<dbReference type="EMBL" id="KL142381">
    <property type="protein sequence ID" value="KDR75415.1"/>
    <property type="molecule type" value="Genomic_DNA"/>
</dbReference>
<evidence type="ECO:0000256" key="1">
    <source>
        <dbReference type="ARBA" id="ARBA00022723"/>
    </source>
</evidence>
<evidence type="ECO:0000256" key="3">
    <source>
        <dbReference type="ARBA" id="ARBA00022833"/>
    </source>
</evidence>
<dbReference type="HOGENOM" id="CLU_017715_1_0_1"/>
<accession>A0A067SWV9</accession>
<dbReference type="InterPro" id="IPR013939">
    <property type="entry name" value="Regulatory_Dfp1/Him1"/>
</dbReference>
<dbReference type="PROSITE" id="PS51265">
    <property type="entry name" value="ZF_DBF4"/>
    <property type="match status" value="1"/>
</dbReference>
<dbReference type="InterPro" id="IPR006572">
    <property type="entry name" value="Znf_DBF"/>
</dbReference>
<dbReference type="SMART" id="SM00586">
    <property type="entry name" value="ZnF_DBF"/>
    <property type="match status" value="1"/>
</dbReference>
<keyword evidence="2 4" id="KW-0863">Zinc-finger</keyword>
<dbReference type="InterPro" id="IPR036420">
    <property type="entry name" value="BRCT_dom_sf"/>
</dbReference>
<dbReference type="GO" id="GO:0003676">
    <property type="term" value="F:nucleic acid binding"/>
    <property type="evidence" value="ECO:0007669"/>
    <property type="project" value="InterPro"/>
</dbReference>
<dbReference type="FunFam" id="6.10.250.3410:FF:000001">
    <property type="entry name" value="Protein DBF4 homolog A"/>
    <property type="match status" value="1"/>
</dbReference>
<evidence type="ECO:0000256" key="2">
    <source>
        <dbReference type="ARBA" id="ARBA00022771"/>
    </source>
</evidence>
<dbReference type="Pfam" id="PF07535">
    <property type="entry name" value="zf-DBF"/>
    <property type="match status" value="1"/>
</dbReference>
<evidence type="ECO:0000259" key="6">
    <source>
        <dbReference type="PROSITE" id="PS51265"/>
    </source>
</evidence>
<feature type="region of interest" description="Disordered" evidence="5">
    <location>
        <begin position="445"/>
        <end position="480"/>
    </location>
</feature>
<dbReference type="OrthoDB" id="21380at2759"/>
<dbReference type="PANTHER" id="PTHR15375">
    <property type="entry name" value="ACTIVATOR OF S-PHASE KINASE-RELATED"/>
    <property type="match status" value="1"/>
</dbReference>
<evidence type="ECO:0000313" key="7">
    <source>
        <dbReference type="EMBL" id="KDR75415.1"/>
    </source>
</evidence>
<feature type="compositionally biased region" description="Basic and acidic residues" evidence="5">
    <location>
        <begin position="71"/>
        <end position="85"/>
    </location>
</feature>
<protein>
    <recommendedName>
        <fullName evidence="6">DBF4-type domain-containing protein</fullName>
    </recommendedName>
</protein>
<dbReference type="PANTHER" id="PTHR15375:SF26">
    <property type="entry name" value="PROTEIN CHIFFON"/>
    <property type="match status" value="1"/>
</dbReference>
<dbReference type="GO" id="GO:0010571">
    <property type="term" value="P:positive regulation of nuclear cell cycle DNA replication"/>
    <property type="evidence" value="ECO:0007669"/>
    <property type="project" value="TreeGrafter"/>
</dbReference>
<evidence type="ECO:0000256" key="5">
    <source>
        <dbReference type="SAM" id="MobiDB-lite"/>
    </source>
</evidence>
<feature type="compositionally biased region" description="Polar residues" evidence="5">
    <location>
        <begin position="1"/>
        <end position="21"/>
    </location>
</feature>
<evidence type="ECO:0000313" key="8">
    <source>
        <dbReference type="Proteomes" id="UP000027222"/>
    </source>
</evidence>
<proteinExistence type="predicted"/>
<dbReference type="AlphaFoldDB" id="A0A067SWV9"/>
<keyword evidence="1" id="KW-0479">Metal-binding</keyword>
<dbReference type="GO" id="GO:0008270">
    <property type="term" value="F:zinc ion binding"/>
    <property type="evidence" value="ECO:0007669"/>
    <property type="project" value="UniProtKB-KW"/>
</dbReference>
<dbReference type="Pfam" id="PF08630">
    <property type="entry name" value="Dfp1_Him1_M"/>
    <property type="match status" value="1"/>
</dbReference>
<keyword evidence="3" id="KW-0862">Zinc</keyword>
<dbReference type="InterPro" id="IPR038545">
    <property type="entry name" value="Znf_DBF_sf"/>
</dbReference>
<name>A0A067SWV9_GALM3</name>
<dbReference type="STRING" id="685588.A0A067SWV9"/>